<dbReference type="Pfam" id="PF03734">
    <property type="entry name" value="YkuD"/>
    <property type="match status" value="1"/>
</dbReference>
<comment type="pathway">
    <text evidence="1 9">Cell wall biogenesis; peptidoglycan biosynthesis.</text>
</comment>
<keyword evidence="6 9" id="KW-0133">Cell shape</keyword>
<gene>
    <name evidence="11" type="primary">ykuD_3</name>
    <name evidence="11" type="ORF">CLMAG_51430</name>
</gene>
<keyword evidence="8 9" id="KW-0961">Cell wall biogenesis/degradation</keyword>
<dbReference type="EC" id="2.-.-.-" evidence="11"/>
<evidence type="ECO:0000256" key="9">
    <source>
        <dbReference type="PROSITE-ProRule" id="PRU01373"/>
    </source>
</evidence>
<dbReference type="PROSITE" id="PS52029">
    <property type="entry name" value="LD_TPASE"/>
    <property type="match status" value="1"/>
</dbReference>
<evidence type="ECO:0000259" key="10">
    <source>
        <dbReference type="PROSITE" id="PS52029"/>
    </source>
</evidence>
<dbReference type="RefSeq" id="WP_066628868.1">
    <property type="nucleotide sequence ID" value="NZ_FQXL01000007.1"/>
</dbReference>
<dbReference type="STRING" id="1121326.CLMAG_51430"/>
<dbReference type="GO" id="GO:0071972">
    <property type="term" value="F:peptidoglycan L,D-transpeptidase activity"/>
    <property type="evidence" value="ECO:0007669"/>
    <property type="project" value="TreeGrafter"/>
</dbReference>
<dbReference type="InterPro" id="IPR038063">
    <property type="entry name" value="Transpep_catalytic_dom"/>
</dbReference>
<evidence type="ECO:0000256" key="8">
    <source>
        <dbReference type="ARBA" id="ARBA00023316"/>
    </source>
</evidence>
<keyword evidence="4 11" id="KW-0808">Transferase</keyword>
<dbReference type="GO" id="GO:0016757">
    <property type="term" value="F:glycosyltransferase activity"/>
    <property type="evidence" value="ECO:0007669"/>
    <property type="project" value="UniProtKB-KW"/>
</dbReference>
<evidence type="ECO:0000313" key="11">
    <source>
        <dbReference type="EMBL" id="KZL89643.1"/>
    </source>
</evidence>
<dbReference type="GO" id="GO:0008360">
    <property type="term" value="P:regulation of cell shape"/>
    <property type="evidence" value="ECO:0007669"/>
    <property type="project" value="UniProtKB-UniRule"/>
</dbReference>
<dbReference type="PATRIC" id="fig|1121326.3.peg.5199"/>
<dbReference type="GO" id="GO:0005576">
    <property type="term" value="C:extracellular region"/>
    <property type="evidence" value="ECO:0007669"/>
    <property type="project" value="TreeGrafter"/>
</dbReference>
<evidence type="ECO:0000256" key="1">
    <source>
        <dbReference type="ARBA" id="ARBA00004752"/>
    </source>
</evidence>
<feature type="domain" description="L,D-TPase catalytic" evidence="10">
    <location>
        <begin position="20"/>
        <end position="129"/>
    </location>
</feature>
<sequence length="129" mass="14427">MFNCPYFYFDEYSDYYRATYSITINVKNHSLTLFRDNKVFKTYRVAVGKPSTPTPKGTFKIINKAVNPGGPFGARWMGLNAPNGDYGIHGTNNPSSIGKDVSNGCVRMYNKDVIEVFKLVPVGTVVKII</sequence>
<keyword evidence="3" id="KW-0328">Glycosyltransferase</keyword>
<dbReference type="Proteomes" id="UP000076603">
    <property type="component" value="Unassembled WGS sequence"/>
</dbReference>
<reference evidence="11 12" key="1">
    <citation type="submission" date="2016-04" db="EMBL/GenBank/DDBJ databases">
        <title>Genome sequence of Clostridium magnum DSM 2767.</title>
        <authorList>
            <person name="Poehlein A."/>
            <person name="Uhlig R."/>
            <person name="Fischer R."/>
            <person name="Bahl H."/>
            <person name="Daniel R."/>
        </authorList>
    </citation>
    <scope>NUCLEOTIDE SEQUENCE [LARGE SCALE GENOMIC DNA]</scope>
    <source>
        <strain evidence="11 12">DSM 2767</strain>
    </source>
</reference>
<dbReference type="InterPro" id="IPR005490">
    <property type="entry name" value="LD_TPept_cat_dom"/>
</dbReference>
<keyword evidence="12" id="KW-1185">Reference proteome</keyword>
<dbReference type="PANTHER" id="PTHR30582">
    <property type="entry name" value="L,D-TRANSPEPTIDASE"/>
    <property type="match status" value="1"/>
</dbReference>
<dbReference type="UniPathway" id="UPA00219"/>
<protein>
    <submittedName>
        <fullName evidence="11">Putative L,D-transpeptidase YkuD</fullName>
        <ecNumber evidence="11">2.-.-.-</ecNumber>
    </submittedName>
</protein>
<dbReference type="CDD" id="cd16913">
    <property type="entry name" value="YkuD_like"/>
    <property type="match status" value="1"/>
</dbReference>
<dbReference type="SUPFAM" id="SSF141523">
    <property type="entry name" value="L,D-transpeptidase catalytic domain-like"/>
    <property type="match status" value="1"/>
</dbReference>
<name>A0A162RAX4_9CLOT</name>
<comment type="similarity">
    <text evidence="2">Belongs to the YkuD family.</text>
</comment>
<evidence type="ECO:0000313" key="12">
    <source>
        <dbReference type="Proteomes" id="UP000076603"/>
    </source>
</evidence>
<evidence type="ECO:0000256" key="5">
    <source>
        <dbReference type="ARBA" id="ARBA00022801"/>
    </source>
</evidence>
<dbReference type="InterPro" id="IPR050979">
    <property type="entry name" value="LD-transpeptidase"/>
</dbReference>
<evidence type="ECO:0000256" key="4">
    <source>
        <dbReference type="ARBA" id="ARBA00022679"/>
    </source>
</evidence>
<keyword evidence="5" id="KW-0378">Hydrolase</keyword>
<dbReference type="FunFam" id="2.40.440.10:FF:000003">
    <property type="entry name" value="L,D-transpeptidase YciB"/>
    <property type="match status" value="1"/>
</dbReference>
<feature type="active site" description="Nucleophile" evidence="9">
    <location>
        <position position="105"/>
    </location>
</feature>
<feature type="active site" description="Proton donor/acceptor" evidence="9">
    <location>
        <position position="89"/>
    </location>
</feature>
<comment type="caution">
    <text evidence="11">The sequence shown here is derived from an EMBL/GenBank/DDBJ whole genome shotgun (WGS) entry which is preliminary data.</text>
</comment>
<dbReference type="OrthoDB" id="9787225at2"/>
<dbReference type="Gene3D" id="2.40.440.10">
    <property type="entry name" value="L,D-transpeptidase catalytic domain-like"/>
    <property type="match status" value="1"/>
</dbReference>
<dbReference type="GO" id="GO:0018104">
    <property type="term" value="P:peptidoglycan-protein cross-linking"/>
    <property type="evidence" value="ECO:0007669"/>
    <property type="project" value="TreeGrafter"/>
</dbReference>
<dbReference type="GO" id="GO:0071555">
    <property type="term" value="P:cell wall organization"/>
    <property type="evidence" value="ECO:0007669"/>
    <property type="project" value="UniProtKB-UniRule"/>
</dbReference>
<organism evidence="11 12">
    <name type="scientific">Clostridium magnum DSM 2767</name>
    <dbReference type="NCBI Taxonomy" id="1121326"/>
    <lineage>
        <taxon>Bacteria</taxon>
        <taxon>Bacillati</taxon>
        <taxon>Bacillota</taxon>
        <taxon>Clostridia</taxon>
        <taxon>Eubacteriales</taxon>
        <taxon>Clostridiaceae</taxon>
        <taxon>Clostridium</taxon>
    </lineage>
</organism>
<keyword evidence="7 9" id="KW-0573">Peptidoglycan synthesis</keyword>
<dbReference type="PANTHER" id="PTHR30582:SF24">
    <property type="entry name" value="L,D-TRANSPEPTIDASE ERFK_SRFK-RELATED"/>
    <property type="match status" value="1"/>
</dbReference>
<evidence type="ECO:0000256" key="6">
    <source>
        <dbReference type="ARBA" id="ARBA00022960"/>
    </source>
</evidence>
<evidence type="ECO:0000256" key="3">
    <source>
        <dbReference type="ARBA" id="ARBA00022676"/>
    </source>
</evidence>
<dbReference type="AlphaFoldDB" id="A0A162RAX4"/>
<proteinExistence type="inferred from homology"/>
<evidence type="ECO:0000256" key="2">
    <source>
        <dbReference type="ARBA" id="ARBA00005992"/>
    </source>
</evidence>
<evidence type="ECO:0000256" key="7">
    <source>
        <dbReference type="ARBA" id="ARBA00022984"/>
    </source>
</evidence>
<accession>A0A162RAX4</accession>
<dbReference type="EMBL" id="LWAE01000008">
    <property type="protein sequence ID" value="KZL89643.1"/>
    <property type="molecule type" value="Genomic_DNA"/>
</dbReference>